<evidence type="ECO:0000259" key="1">
    <source>
        <dbReference type="Pfam" id="PF09299"/>
    </source>
</evidence>
<organism evidence="3 4">
    <name type="scientific">Psychrilyobacter piezotolerans</name>
    <dbReference type="NCBI Taxonomy" id="2293438"/>
    <lineage>
        <taxon>Bacteria</taxon>
        <taxon>Fusobacteriati</taxon>
        <taxon>Fusobacteriota</taxon>
        <taxon>Fusobacteriia</taxon>
        <taxon>Fusobacteriales</taxon>
        <taxon>Fusobacteriaceae</taxon>
        <taxon>Psychrilyobacter</taxon>
    </lineage>
</organism>
<comment type="caution">
    <text evidence="3">The sequence shown here is derived from an EMBL/GenBank/DDBJ whole genome shotgun (WGS) entry which is preliminary data.</text>
</comment>
<dbReference type="SUPFAM" id="SSF46689">
    <property type="entry name" value="Homeodomain-like"/>
    <property type="match status" value="1"/>
</dbReference>
<feature type="domain" description="Transposase-like Mu C-terminal" evidence="1">
    <location>
        <begin position="295"/>
        <end position="349"/>
    </location>
</feature>
<dbReference type="Pfam" id="PF09299">
    <property type="entry name" value="Mu-transpos_C"/>
    <property type="match status" value="1"/>
</dbReference>
<evidence type="ECO:0000313" key="3">
    <source>
        <dbReference type="EMBL" id="REI41876.1"/>
    </source>
</evidence>
<proteinExistence type="predicted"/>
<dbReference type="EMBL" id="QUAJ01000007">
    <property type="protein sequence ID" value="REI41876.1"/>
    <property type="molecule type" value="Genomic_DNA"/>
</dbReference>
<feature type="domain" description="Insertion element IS150 protein InsJ-like helix-turn-helix" evidence="2">
    <location>
        <begin position="6"/>
        <end position="56"/>
    </location>
</feature>
<dbReference type="RefSeq" id="WP_114641872.1">
    <property type="nucleotide sequence ID" value="NZ_JAACIO010000006.1"/>
</dbReference>
<protein>
    <recommendedName>
        <fullName evidence="5">Transposase</fullName>
    </recommendedName>
</protein>
<evidence type="ECO:0000259" key="2">
    <source>
        <dbReference type="Pfam" id="PF13518"/>
    </source>
</evidence>
<dbReference type="InterPro" id="IPR015378">
    <property type="entry name" value="Transposase-like_Mu_C"/>
</dbReference>
<dbReference type="Gene3D" id="1.10.10.10">
    <property type="entry name" value="Winged helix-like DNA-binding domain superfamily/Winged helix DNA-binding domain"/>
    <property type="match status" value="1"/>
</dbReference>
<reference evidence="3 4" key="1">
    <citation type="submission" date="2018-08" db="EMBL/GenBank/DDBJ databases">
        <title>Draft genome sequence of Psychrilyobacter sp. strain SD5 isolated from Black Sea water.</title>
        <authorList>
            <person name="Yadav S."/>
            <person name="Villanueva L."/>
            <person name="Damste J.S.S."/>
        </authorList>
    </citation>
    <scope>NUCLEOTIDE SEQUENCE [LARGE SCALE GENOMIC DNA]</scope>
    <source>
        <strain evidence="3 4">SD5</strain>
    </source>
</reference>
<evidence type="ECO:0000313" key="4">
    <source>
        <dbReference type="Proteomes" id="UP000263486"/>
    </source>
</evidence>
<keyword evidence="4" id="KW-1185">Reference proteome</keyword>
<evidence type="ECO:0008006" key="5">
    <source>
        <dbReference type="Google" id="ProtNLM"/>
    </source>
</evidence>
<dbReference type="InterPro" id="IPR055247">
    <property type="entry name" value="InsJ-like_HTH"/>
</dbReference>
<gene>
    <name evidence="3" type="ORF">DYH56_05535</name>
</gene>
<dbReference type="Proteomes" id="UP000263486">
    <property type="component" value="Unassembled WGS sequence"/>
</dbReference>
<dbReference type="InterPro" id="IPR036388">
    <property type="entry name" value="WH-like_DNA-bd_sf"/>
</dbReference>
<dbReference type="Pfam" id="PF13518">
    <property type="entry name" value="HTH_28"/>
    <property type="match status" value="1"/>
</dbReference>
<accession>A0ABX9KI87</accession>
<dbReference type="InterPro" id="IPR009057">
    <property type="entry name" value="Homeodomain-like_sf"/>
</dbReference>
<sequence>MKKDKYSIIEPFLKKEKKLKELSSEHDIPYSTLKRWIKAYKEFGTKGLSKKIRSDKDSFRKADDETMEYILKEHKKNPNINITTLYKNYLTAFKNKNITKLSYNTIYRMATNLDPFSQKYVNKNLTNIKKPNDIYRISTEKLHIKNLNINQGIATIVIIYDVYDDSILNYKIYTGEVKEEHYLILIRETIIKNKIGDYLVKPKNIFIDDFKMGNKEKFFTILKELDININGNLDKNKEITKFVRFLEKDIINIFKGEPLTINYLNYNLEKYICNSVLKNIPEGNKLFDCNKLDFLLESADRKVQNYGIRFKNNLYSDEVLKGYIGEIVTLRYNLFDLNVLKIYQNDKYLFSVYLTDALI</sequence>
<name>A0ABX9KI87_9FUSO</name>